<dbReference type="RefSeq" id="WP_274053672.1">
    <property type="nucleotide sequence ID" value="NZ_CP059693.1"/>
</dbReference>
<keyword evidence="2" id="KW-1185">Reference proteome</keyword>
<reference evidence="1 2" key="1">
    <citation type="journal article" date="2022" name="Mar. Drugs">
        <title>Bioassay-Guided Fractionation Leads to the Detection of Cholic Acid Generated by the Rare Thalassomonas sp.</title>
        <authorList>
            <person name="Pheiffer F."/>
            <person name="Schneider Y.K."/>
            <person name="Hansen E.H."/>
            <person name="Andersen J.H."/>
            <person name="Isaksson J."/>
            <person name="Busche T."/>
            <person name="R C."/>
            <person name="Kalinowski J."/>
            <person name="Zyl L.V."/>
            <person name="Trindade M."/>
        </authorList>
    </citation>
    <scope>NUCLEOTIDE SEQUENCE [LARGE SCALE GENOMIC DNA]</scope>
    <source>
        <strain evidence="1 2">A5K-61T</strain>
    </source>
</reference>
<organism evidence="1 2">
    <name type="scientific">Thalassomonas haliotis</name>
    <dbReference type="NCBI Taxonomy" id="485448"/>
    <lineage>
        <taxon>Bacteria</taxon>
        <taxon>Pseudomonadati</taxon>
        <taxon>Pseudomonadota</taxon>
        <taxon>Gammaproteobacteria</taxon>
        <taxon>Alteromonadales</taxon>
        <taxon>Colwelliaceae</taxon>
        <taxon>Thalassomonas</taxon>
    </lineage>
</organism>
<name>A0ABY7VIK6_9GAMM</name>
<protein>
    <submittedName>
        <fullName evidence="1">Uncharacterized protein</fullName>
    </submittedName>
</protein>
<accession>A0ABY7VIK6</accession>
<evidence type="ECO:0000313" key="1">
    <source>
        <dbReference type="EMBL" id="WDE13320.1"/>
    </source>
</evidence>
<gene>
    <name evidence="1" type="ORF">H3N35_07735</name>
</gene>
<proteinExistence type="predicted"/>
<dbReference type="EMBL" id="CP059693">
    <property type="protein sequence ID" value="WDE13320.1"/>
    <property type="molecule type" value="Genomic_DNA"/>
</dbReference>
<evidence type="ECO:0000313" key="2">
    <source>
        <dbReference type="Proteomes" id="UP001215231"/>
    </source>
</evidence>
<dbReference type="Proteomes" id="UP001215231">
    <property type="component" value="Chromosome"/>
</dbReference>
<sequence length="87" mass="9567">MAQDEKLVELVAGEIYTVFAEAVKVSNSGWETMLNFQASIGEVEERYGEELLHKALKLKSPLSDLGINTVIGMIQEGVDVTPQTKLD</sequence>